<accession>A0AAD4YRN5</accession>
<organism evidence="2 3">
    <name type="scientific">Prunus dulcis</name>
    <name type="common">Almond</name>
    <name type="synonym">Amygdalus dulcis</name>
    <dbReference type="NCBI Taxonomy" id="3755"/>
    <lineage>
        <taxon>Eukaryota</taxon>
        <taxon>Viridiplantae</taxon>
        <taxon>Streptophyta</taxon>
        <taxon>Embryophyta</taxon>
        <taxon>Tracheophyta</taxon>
        <taxon>Spermatophyta</taxon>
        <taxon>Magnoliopsida</taxon>
        <taxon>eudicotyledons</taxon>
        <taxon>Gunneridae</taxon>
        <taxon>Pentapetalae</taxon>
        <taxon>rosids</taxon>
        <taxon>fabids</taxon>
        <taxon>Rosales</taxon>
        <taxon>Rosaceae</taxon>
        <taxon>Amygdaloideae</taxon>
        <taxon>Amygdaleae</taxon>
        <taxon>Prunus</taxon>
    </lineage>
</organism>
<dbReference type="Proteomes" id="UP001054821">
    <property type="component" value="Chromosome 7"/>
</dbReference>
<keyword evidence="1" id="KW-1133">Transmembrane helix</keyword>
<protein>
    <recommendedName>
        <fullName evidence="4">Transmembrane protein</fullName>
    </recommendedName>
</protein>
<keyword evidence="1" id="KW-0472">Membrane</keyword>
<feature type="transmembrane region" description="Helical" evidence="1">
    <location>
        <begin position="36"/>
        <end position="57"/>
    </location>
</feature>
<name>A0AAD4YRN5_PRUDU</name>
<evidence type="ECO:0008006" key="4">
    <source>
        <dbReference type="Google" id="ProtNLM"/>
    </source>
</evidence>
<dbReference type="EMBL" id="JAJFAZ020000007">
    <property type="protein sequence ID" value="KAI5318880.1"/>
    <property type="molecule type" value="Genomic_DNA"/>
</dbReference>
<gene>
    <name evidence="2" type="ORF">L3X38_038588</name>
</gene>
<keyword evidence="1" id="KW-0812">Transmembrane</keyword>
<proteinExistence type="predicted"/>
<evidence type="ECO:0000313" key="3">
    <source>
        <dbReference type="Proteomes" id="UP001054821"/>
    </source>
</evidence>
<evidence type="ECO:0000256" key="1">
    <source>
        <dbReference type="SAM" id="Phobius"/>
    </source>
</evidence>
<dbReference type="AlphaFoldDB" id="A0AAD4YRN5"/>
<comment type="caution">
    <text evidence="2">The sequence shown here is derived from an EMBL/GenBank/DDBJ whole genome shotgun (WGS) entry which is preliminary data.</text>
</comment>
<evidence type="ECO:0000313" key="2">
    <source>
        <dbReference type="EMBL" id="KAI5318880.1"/>
    </source>
</evidence>
<keyword evidence="3" id="KW-1185">Reference proteome</keyword>
<feature type="transmembrane region" description="Helical" evidence="1">
    <location>
        <begin position="78"/>
        <end position="98"/>
    </location>
</feature>
<reference evidence="2 3" key="1">
    <citation type="journal article" date="2022" name="G3 (Bethesda)">
        <title>Whole-genome sequence and methylome profiling of the almond [Prunus dulcis (Mill.) D.A. Webb] cultivar 'Nonpareil'.</title>
        <authorList>
            <person name="D'Amico-Willman K.M."/>
            <person name="Ouma W.Z."/>
            <person name="Meulia T."/>
            <person name="Sideli G.M."/>
            <person name="Gradziel T.M."/>
            <person name="Fresnedo-Ramirez J."/>
        </authorList>
    </citation>
    <scope>NUCLEOTIDE SEQUENCE [LARGE SCALE GENOMIC DNA]</scope>
    <source>
        <strain evidence="2">Clone GOH B32 T37-40</strain>
    </source>
</reference>
<sequence>MDVSRHLVSTTINCFSTPRLSLPSFILDDTYGVEDAFKVCVSLIAWFMVVFFVALVACPPPFSVCSIDYQFHFDCCDLALVVQLMGFGWCNISMFFVLGFPKLFVWALCLL</sequence>